<name>A0A1X4XYW3_9BACT</name>
<comment type="subcellular location">
    <subcellularLocation>
        <location evidence="3">Cytoplasm</location>
    </subcellularLocation>
</comment>
<dbReference type="FunFam" id="3.30.300.70:FF:000001">
    <property type="entry name" value="Ribosome maturation factor RimP"/>
    <property type="match status" value="1"/>
</dbReference>
<evidence type="ECO:0000256" key="3">
    <source>
        <dbReference type="HAMAP-Rule" id="MF_01077"/>
    </source>
</evidence>
<dbReference type="Pfam" id="PF02576">
    <property type="entry name" value="RimP_N"/>
    <property type="match status" value="1"/>
</dbReference>
<comment type="caution">
    <text evidence="6">The sequence shown here is derived from an EMBL/GenBank/DDBJ whole genome shotgun (WGS) entry which is preliminary data.</text>
</comment>
<evidence type="ECO:0000313" key="8">
    <source>
        <dbReference type="Proteomes" id="UP000194141"/>
    </source>
</evidence>
<dbReference type="HAMAP" id="MF_01077">
    <property type="entry name" value="RimP"/>
    <property type="match status" value="1"/>
</dbReference>
<keyword evidence="8" id="KW-1185">Reference proteome</keyword>
<proteinExistence type="inferred from homology"/>
<dbReference type="GO" id="GO:0006412">
    <property type="term" value="P:translation"/>
    <property type="evidence" value="ECO:0007669"/>
    <property type="project" value="TreeGrafter"/>
</dbReference>
<feature type="domain" description="Ribosome maturation factor RimP N-terminal" evidence="4">
    <location>
        <begin position="40"/>
        <end position="110"/>
    </location>
</feature>
<dbReference type="STRING" id="1562698.DESAMIL20_346"/>
<dbReference type="AlphaFoldDB" id="A0A1X4XYW3"/>
<dbReference type="InterPro" id="IPR028989">
    <property type="entry name" value="RimP_N"/>
</dbReference>
<organism evidence="6 8">
    <name type="scientific">Desulfurella amilsii</name>
    <dbReference type="NCBI Taxonomy" id="1562698"/>
    <lineage>
        <taxon>Bacteria</taxon>
        <taxon>Pseudomonadati</taxon>
        <taxon>Campylobacterota</taxon>
        <taxon>Desulfurellia</taxon>
        <taxon>Desulfurellales</taxon>
        <taxon>Desulfurellaceae</taxon>
        <taxon>Desulfurella</taxon>
    </lineage>
</organism>
<dbReference type="Proteomes" id="UP000194141">
    <property type="component" value="Unassembled WGS sequence"/>
</dbReference>
<dbReference type="GO" id="GO:0000028">
    <property type="term" value="P:ribosomal small subunit assembly"/>
    <property type="evidence" value="ECO:0007669"/>
    <property type="project" value="TreeGrafter"/>
</dbReference>
<dbReference type="PANTHER" id="PTHR33867:SF1">
    <property type="entry name" value="RIBOSOME MATURATION FACTOR RIMP"/>
    <property type="match status" value="1"/>
</dbReference>
<evidence type="ECO:0000256" key="2">
    <source>
        <dbReference type="ARBA" id="ARBA00022517"/>
    </source>
</evidence>
<dbReference type="InterPro" id="IPR003728">
    <property type="entry name" value="Ribosome_maturation_RimP"/>
</dbReference>
<feature type="domain" description="Ribosome maturation factor RimP C-terminal" evidence="5">
    <location>
        <begin position="114"/>
        <end position="175"/>
    </location>
</feature>
<sequence length="178" mass="20261">MYIVIVTFDFILCVNFSLHYNEGGKGFKMNVFEETLTKILKSSIEAMGYELYDLTYSKSSKRGKLTVYIDRQSGVSLNDCEVVSKHISVVLDVENVMEESYILEVSSPGINRNLKTKKHYEDSIGKECIINLFNPIDNKKNIEGQIISVTDRGVEVKSDQVVVYIDFNDIKKAKLNLI</sequence>
<dbReference type="CDD" id="cd01734">
    <property type="entry name" value="YlxS_C"/>
    <property type="match status" value="1"/>
</dbReference>
<protein>
    <recommendedName>
        <fullName evidence="3">Ribosome maturation factor RimP</fullName>
    </recommendedName>
</protein>
<dbReference type="Pfam" id="PF17384">
    <property type="entry name" value="DUF150_C"/>
    <property type="match status" value="1"/>
</dbReference>
<dbReference type="EMBL" id="MDSU01000004">
    <property type="protein sequence ID" value="OSS42802.1"/>
    <property type="molecule type" value="Genomic_DNA"/>
</dbReference>
<reference evidence="6 8" key="1">
    <citation type="journal article" date="2017" name="Front. Microbiol.">
        <title>Genome Sequence of Desulfurella amilsii Strain TR1 and Comparative Genomics of Desulfurellaceae Family.</title>
        <authorList>
            <person name="Florentino A.P."/>
            <person name="Stams A.J."/>
            <person name="Sanchez-Andrea I."/>
        </authorList>
    </citation>
    <scope>NUCLEOTIDE SEQUENCE [LARGE SCALE GENOMIC DNA]</scope>
    <source>
        <strain evidence="6 8">TR1</strain>
    </source>
</reference>
<evidence type="ECO:0000256" key="1">
    <source>
        <dbReference type="ARBA" id="ARBA00022490"/>
    </source>
</evidence>
<evidence type="ECO:0000259" key="4">
    <source>
        <dbReference type="Pfam" id="PF02576"/>
    </source>
</evidence>
<evidence type="ECO:0000259" key="5">
    <source>
        <dbReference type="Pfam" id="PF17384"/>
    </source>
</evidence>
<gene>
    <name evidence="3" type="primary">rimP</name>
    <name evidence="7" type="ORF">DESAMIL20_346</name>
    <name evidence="6" type="ORF">DESAMIL20_422</name>
</gene>
<dbReference type="SUPFAM" id="SSF74942">
    <property type="entry name" value="YhbC-like, C-terminal domain"/>
    <property type="match status" value="1"/>
</dbReference>
<dbReference type="Gene3D" id="2.30.30.180">
    <property type="entry name" value="Ribosome maturation factor RimP, C-terminal domain"/>
    <property type="match status" value="1"/>
</dbReference>
<dbReference type="InterPro" id="IPR035956">
    <property type="entry name" value="RimP_N_sf"/>
</dbReference>
<dbReference type="EMBL" id="MDSU01000010">
    <property type="protein sequence ID" value="OSS42726.1"/>
    <property type="molecule type" value="Genomic_DNA"/>
</dbReference>
<keyword evidence="1 3" id="KW-0963">Cytoplasm</keyword>
<dbReference type="InterPro" id="IPR028998">
    <property type="entry name" value="RimP_C"/>
</dbReference>
<comment type="function">
    <text evidence="3">Required for maturation of 30S ribosomal subunits.</text>
</comment>
<comment type="similarity">
    <text evidence="3">Belongs to the RimP family.</text>
</comment>
<evidence type="ECO:0000313" key="6">
    <source>
        <dbReference type="EMBL" id="OSS42726.1"/>
    </source>
</evidence>
<dbReference type="PANTHER" id="PTHR33867">
    <property type="entry name" value="RIBOSOME MATURATION FACTOR RIMP"/>
    <property type="match status" value="1"/>
</dbReference>
<dbReference type="Gene3D" id="3.30.300.70">
    <property type="entry name" value="RimP-like superfamily, N-terminal"/>
    <property type="match status" value="1"/>
</dbReference>
<accession>A0A1X4XYW3</accession>
<dbReference type="GO" id="GO:0005829">
    <property type="term" value="C:cytosol"/>
    <property type="evidence" value="ECO:0007669"/>
    <property type="project" value="TreeGrafter"/>
</dbReference>
<dbReference type="InterPro" id="IPR036847">
    <property type="entry name" value="RimP_C_sf"/>
</dbReference>
<evidence type="ECO:0000313" key="7">
    <source>
        <dbReference type="EMBL" id="OSS42802.1"/>
    </source>
</evidence>
<keyword evidence="2 3" id="KW-0690">Ribosome biogenesis</keyword>
<dbReference type="SUPFAM" id="SSF75420">
    <property type="entry name" value="YhbC-like, N-terminal domain"/>
    <property type="match status" value="1"/>
</dbReference>